<dbReference type="OrthoDB" id="5413827at2759"/>
<proteinExistence type="predicted"/>
<organism evidence="2 3">
    <name type="scientific">Lophiotrema nucula</name>
    <dbReference type="NCBI Taxonomy" id="690887"/>
    <lineage>
        <taxon>Eukaryota</taxon>
        <taxon>Fungi</taxon>
        <taxon>Dikarya</taxon>
        <taxon>Ascomycota</taxon>
        <taxon>Pezizomycotina</taxon>
        <taxon>Dothideomycetes</taxon>
        <taxon>Pleosporomycetidae</taxon>
        <taxon>Pleosporales</taxon>
        <taxon>Lophiotremataceae</taxon>
        <taxon>Lophiotrema</taxon>
    </lineage>
</organism>
<evidence type="ECO:0000313" key="2">
    <source>
        <dbReference type="EMBL" id="KAF2118339.1"/>
    </source>
</evidence>
<accession>A0A6A5ZFT4</accession>
<evidence type="ECO:0000259" key="1">
    <source>
        <dbReference type="Pfam" id="PF24864"/>
    </source>
</evidence>
<dbReference type="Pfam" id="PF24864">
    <property type="entry name" value="DUF7730"/>
    <property type="match status" value="1"/>
</dbReference>
<dbReference type="PANTHER" id="PTHR38790">
    <property type="entry name" value="2EXR DOMAIN-CONTAINING PROTEIN-RELATED"/>
    <property type="match status" value="1"/>
</dbReference>
<keyword evidence="3" id="KW-1185">Reference proteome</keyword>
<sequence>MYMLTLTRDEQSSIIVDDYLSETPGWVTNAKLMVSKMPYFSFPMLNTKNSRLLRLPAEVRHSIFTLVLGGKKIQIDPMTSKLGVSEFKDPYSVFELSETLQRYQSVRHFALLQTCRQVYAETALLPFALNVLWFIEEASLQRLIDEQNVLMPQLNAIATVQFCAKKGALFDGETKIAGLRLLSGLKKVYVNVSMRDDYDRWHGKISKEEVDETKSNERGLERAIKAVVGDTVQVVFYHLIPYGTVSLRHSGKVGLHSR</sequence>
<protein>
    <recommendedName>
        <fullName evidence="1">DUF7730 domain-containing protein</fullName>
    </recommendedName>
</protein>
<reference evidence="2" key="1">
    <citation type="journal article" date="2020" name="Stud. Mycol.">
        <title>101 Dothideomycetes genomes: a test case for predicting lifestyles and emergence of pathogens.</title>
        <authorList>
            <person name="Haridas S."/>
            <person name="Albert R."/>
            <person name="Binder M."/>
            <person name="Bloem J."/>
            <person name="Labutti K."/>
            <person name="Salamov A."/>
            <person name="Andreopoulos B."/>
            <person name="Baker S."/>
            <person name="Barry K."/>
            <person name="Bills G."/>
            <person name="Bluhm B."/>
            <person name="Cannon C."/>
            <person name="Castanera R."/>
            <person name="Culley D."/>
            <person name="Daum C."/>
            <person name="Ezra D."/>
            <person name="Gonzalez J."/>
            <person name="Henrissat B."/>
            <person name="Kuo A."/>
            <person name="Liang C."/>
            <person name="Lipzen A."/>
            <person name="Lutzoni F."/>
            <person name="Magnuson J."/>
            <person name="Mondo S."/>
            <person name="Nolan M."/>
            <person name="Ohm R."/>
            <person name="Pangilinan J."/>
            <person name="Park H.-J."/>
            <person name="Ramirez L."/>
            <person name="Alfaro M."/>
            <person name="Sun H."/>
            <person name="Tritt A."/>
            <person name="Yoshinaga Y."/>
            <person name="Zwiers L.-H."/>
            <person name="Turgeon B."/>
            <person name="Goodwin S."/>
            <person name="Spatafora J."/>
            <person name="Crous P."/>
            <person name="Grigoriev I."/>
        </authorList>
    </citation>
    <scope>NUCLEOTIDE SEQUENCE</scope>
    <source>
        <strain evidence="2">CBS 627.86</strain>
    </source>
</reference>
<dbReference type="AlphaFoldDB" id="A0A6A5ZFT4"/>
<feature type="domain" description="DUF7730" evidence="1">
    <location>
        <begin position="48"/>
        <end position="162"/>
    </location>
</feature>
<dbReference type="InterPro" id="IPR056632">
    <property type="entry name" value="DUF7730"/>
</dbReference>
<dbReference type="EMBL" id="ML977317">
    <property type="protein sequence ID" value="KAF2118339.1"/>
    <property type="molecule type" value="Genomic_DNA"/>
</dbReference>
<dbReference type="Proteomes" id="UP000799770">
    <property type="component" value="Unassembled WGS sequence"/>
</dbReference>
<name>A0A6A5ZFT4_9PLEO</name>
<dbReference type="PANTHER" id="PTHR38790:SF4">
    <property type="entry name" value="2EXR DOMAIN-CONTAINING PROTEIN"/>
    <property type="match status" value="1"/>
</dbReference>
<gene>
    <name evidence="2" type="ORF">BDV96DRAFT_382876</name>
</gene>
<evidence type="ECO:0000313" key="3">
    <source>
        <dbReference type="Proteomes" id="UP000799770"/>
    </source>
</evidence>